<dbReference type="GO" id="GO:0071555">
    <property type="term" value="P:cell wall organization"/>
    <property type="evidence" value="ECO:0007669"/>
    <property type="project" value="UniProtKB-KW"/>
</dbReference>
<proteinExistence type="inferred from homology"/>
<evidence type="ECO:0000256" key="11">
    <source>
        <dbReference type="RuleBase" id="RU004136"/>
    </source>
</evidence>
<dbReference type="GO" id="GO:0005737">
    <property type="term" value="C:cytoplasm"/>
    <property type="evidence" value="ECO:0007669"/>
    <property type="project" value="UniProtKB-SubCell"/>
</dbReference>
<evidence type="ECO:0000256" key="5">
    <source>
        <dbReference type="ARBA" id="ARBA00022840"/>
    </source>
</evidence>
<evidence type="ECO:0000256" key="9">
    <source>
        <dbReference type="ARBA" id="ARBA00023316"/>
    </source>
</evidence>
<dbReference type="InterPro" id="IPR005863">
    <property type="entry name" value="UDP-N-AcMur_synth"/>
</dbReference>
<evidence type="ECO:0000256" key="6">
    <source>
        <dbReference type="ARBA" id="ARBA00022960"/>
    </source>
</evidence>
<dbReference type="InterPro" id="IPR036615">
    <property type="entry name" value="Mur_ligase_C_dom_sf"/>
</dbReference>
<feature type="binding site" evidence="10">
    <location>
        <begin position="109"/>
        <end position="115"/>
    </location>
    <ligand>
        <name>ATP</name>
        <dbReference type="ChEBI" id="CHEBI:30616"/>
    </ligand>
</feature>
<comment type="function">
    <text evidence="10 11">Involved in cell wall formation. Catalyzes the final step in the synthesis of UDP-N-acetylmuramoyl-pentapeptide, the precursor of murein.</text>
</comment>
<dbReference type="PANTHER" id="PTHR43024:SF1">
    <property type="entry name" value="UDP-N-ACETYLMURAMOYL-TRIPEPTIDE--D-ALANYL-D-ALANINE LIGASE"/>
    <property type="match status" value="1"/>
</dbReference>
<dbReference type="Proteomes" id="UP000317982">
    <property type="component" value="Unassembled WGS sequence"/>
</dbReference>
<dbReference type="InterPro" id="IPR004101">
    <property type="entry name" value="Mur_ligase_C"/>
</dbReference>
<name>A0A545AK54_9ACTN</name>
<dbReference type="GO" id="GO:0047480">
    <property type="term" value="F:UDP-N-acetylmuramoyl-tripeptide-D-alanyl-D-alanine ligase activity"/>
    <property type="evidence" value="ECO:0007669"/>
    <property type="project" value="UniProtKB-UniRule"/>
</dbReference>
<dbReference type="FunCoup" id="A0A545AK54">
    <property type="interactions" value="32"/>
</dbReference>
<keyword evidence="6 10" id="KW-0133">Cell shape</keyword>
<comment type="catalytic activity">
    <reaction evidence="10 11">
        <text>D-alanyl-D-alanine + UDP-N-acetyl-alpha-D-muramoyl-L-alanyl-gamma-D-glutamyl-meso-2,6-diaminopimelate + ATP = UDP-N-acetyl-alpha-D-muramoyl-L-alanyl-gamma-D-glutamyl-meso-2,6-diaminopimeloyl-D-alanyl-D-alanine + ADP + phosphate + H(+)</text>
        <dbReference type="Rhea" id="RHEA:28374"/>
        <dbReference type="ChEBI" id="CHEBI:15378"/>
        <dbReference type="ChEBI" id="CHEBI:30616"/>
        <dbReference type="ChEBI" id="CHEBI:43474"/>
        <dbReference type="ChEBI" id="CHEBI:57822"/>
        <dbReference type="ChEBI" id="CHEBI:61386"/>
        <dbReference type="ChEBI" id="CHEBI:83905"/>
        <dbReference type="ChEBI" id="CHEBI:456216"/>
        <dbReference type="EC" id="6.3.2.10"/>
    </reaction>
</comment>
<dbReference type="OrthoDB" id="9800958at2"/>
<keyword evidence="7 10" id="KW-0573">Peptidoglycan synthesis</keyword>
<accession>A0A545AK54</accession>
<keyword evidence="4 10" id="KW-0547">Nucleotide-binding</keyword>
<organism evidence="15 16">
    <name type="scientific">Cryptosporangium phraense</name>
    <dbReference type="NCBI Taxonomy" id="2593070"/>
    <lineage>
        <taxon>Bacteria</taxon>
        <taxon>Bacillati</taxon>
        <taxon>Actinomycetota</taxon>
        <taxon>Actinomycetes</taxon>
        <taxon>Cryptosporangiales</taxon>
        <taxon>Cryptosporangiaceae</taxon>
        <taxon>Cryptosporangium</taxon>
    </lineage>
</organism>
<keyword evidence="3 10" id="KW-0132">Cell division</keyword>
<dbReference type="Gene3D" id="3.40.1190.10">
    <property type="entry name" value="Mur-like, catalytic domain"/>
    <property type="match status" value="1"/>
</dbReference>
<dbReference type="SUPFAM" id="SSF53623">
    <property type="entry name" value="MurD-like peptide ligases, catalytic domain"/>
    <property type="match status" value="1"/>
</dbReference>
<comment type="similarity">
    <text evidence="10">Belongs to the MurCDEF family. MurF subfamily.</text>
</comment>
<evidence type="ECO:0000259" key="12">
    <source>
        <dbReference type="Pfam" id="PF01225"/>
    </source>
</evidence>
<keyword evidence="1 10" id="KW-0963">Cytoplasm</keyword>
<dbReference type="RefSeq" id="WP_142707855.1">
    <property type="nucleotide sequence ID" value="NZ_VIRS01000023.1"/>
</dbReference>
<protein>
    <recommendedName>
        <fullName evidence="10 11">UDP-N-acetylmuramoyl-tripeptide--D-alanyl-D-alanine ligase</fullName>
        <ecNumber evidence="10 11">6.3.2.10</ecNumber>
    </recommendedName>
    <alternativeName>
        <fullName evidence="10">D-alanyl-D-alanine-adding enzyme</fullName>
    </alternativeName>
</protein>
<keyword evidence="16" id="KW-1185">Reference proteome</keyword>
<dbReference type="InParanoid" id="A0A545AK54"/>
<keyword evidence="8 10" id="KW-0131">Cell cycle</keyword>
<feature type="domain" description="Mur ligase N-terminal catalytic" evidence="12">
    <location>
        <begin position="30"/>
        <end position="79"/>
    </location>
</feature>
<sequence>MIPLTLAEIAAATGGDLRNCDPATVVTGTVEYDSRAVTPGGLFVALAGERVDGHDFAAGAVESGAVAVLATRPLNVPTVLVDDALIALGKLARAVVDRLPDLTIIGVTGSSGKTSTKDLLAAVTRRLGPTVAPPGSFNNELGHPWTALRADRDTRYLVMEKSARGVGHIRWLTEVAPPRIGVVLNVGTAHVGEFGSVEVTAQAKGELVEALPSEGLAVLNADDPRVRAMRDRTKARVVLVGVAPDADVRADDIELDAAGRPAFVIRAGEATAKVAMKLHGEHHVGNGLAAAAVGLELGLTLDEVAEVLAGAVPVSRRRMEVTERADGVTVVDDSYNANPDSVRAALKALKAMSQGRRRVWAVLGFMGELGETSREQHDAIGRLAVRLDIDRLVVVGAEAGAIHAGAVLEGSWGEESVHVPDVDAAVRLLSEQVAPGDVVLVKASRSARLDRVVDALTGGGPA</sequence>
<comment type="pathway">
    <text evidence="10 11">Cell wall biogenesis; peptidoglycan biosynthesis.</text>
</comment>
<dbReference type="GO" id="GO:0008360">
    <property type="term" value="P:regulation of cell shape"/>
    <property type="evidence" value="ECO:0007669"/>
    <property type="project" value="UniProtKB-KW"/>
</dbReference>
<evidence type="ECO:0000256" key="3">
    <source>
        <dbReference type="ARBA" id="ARBA00022618"/>
    </source>
</evidence>
<dbReference type="HAMAP" id="MF_02019">
    <property type="entry name" value="MurF"/>
    <property type="match status" value="1"/>
</dbReference>
<keyword evidence="9 10" id="KW-0961">Cell wall biogenesis/degradation</keyword>
<dbReference type="InterPro" id="IPR036565">
    <property type="entry name" value="Mur-like_cat_sf"/>
</dbReference>
<evidence type="ECO:0000256" key="10">
    <source>
        <dbReference type="HAMAP-Rule" id="MF_02019"/>
    </source>
</evidence>
<dbReference type="PANTHER" id="PTHR43024">
    <property type="entry name" value="UDP-N-ACETYLMURAMOYL-TRIPEPTIDE--D-ALANYL-D-ALANINE LIGASE"/>
    <property type="match status" value="1"/>
</dbReference>
<dbReference type="Gene3D" id="3.90.190.20">
    <property type="entry name" value="Mur ligase, C-terminal domain"/>
    <property type="match status" value="1"/>
</dbReference>
<evidence type="ECO:0000256" key="2">
    <source>
        <dbReference type="ARBA" id="ARBA00022598"/>
    </source>
</evidence>
<dbReference type="GO" id="GO:0051301">
    <property type="term" value="P:cell division"/>
    <property type="evidence" value="ECO:0007669"/>
    <property type="project" value="UniProtKB-KW"/>
</dbReference>
<dbReference type="SUPFAM" id="SSF53244">
    <property type="entry name" value="MurD-like peptide ligases, peptide-binding domain"/>
    <property type="match status" value="1"/>
</dbReference>
<dbReference type="SUPFAM" id="SSF63418">
    <property type="entry name" value="MurE/MurF N-terminal domain"/>
    <property type="match status" value="1"/>
</dbReference>
<feature type="domain" description="Mur ligase central" evidence="14">
    <location>
        <begin position="107"/>
        <end position="293"/>
    </location>
</feature>
<reference evidence="15 16" key="1">
    <citation type="submission" date="2019-07" db="EMBL/GenBank/DDBJ databases">
        <title>Cryptosporangium phraense sp. nov., isolated from plant litter.</title>
        <authorList>
            <person name="Suriyachadkun C."/>
        </authorList>
    </citation>
    <scope>NUCLEOTIDE SEQUENCE [LARGE SCALE GENOMIC DNA]</scope>
    <source>
        <strain evidence="15 16">A-T 5661</strain>
    </source>
</reference>
<evidence type="ECO:0000313" key="15">
    <source>
        <dbReference type="EMBL" id="TQS41702.1"/>
    </source>
</evidence>
<dbReference type="Pfam" id="PF02875">
    <property type="entry name" value="Mur_ligase_C"/>
    <property type="match status" value="1"/>
</dbReference>
<feature type="domain" description="Mur ligase C-terminal" evidence="13">
    <location>
        <begin position="317"/>
        <end position="445"/>
    </location>
</feature>
<comment type="caution">
    <text evidence="15">The sequence shown here is derived from an EMBL/GenBank/DDBJ whole genome shotgun (WGS) entry which is preliminary data.</text>
</comment>
<dbReference type="InterPro" id="IPR013221">
    <property type="entry name" value="Mur_ligase_cen"/>
</dbReference>
<dbReference type="GO" id="GO:0009252">
    <property type="term" value="P:peptidoglycan biosynthetic process"/>
    <property type="evidence" value="ECO:0007669"/>
    <property type="project" value="UniProtKB-UniRule"/>
</dbReference>
<dbReference type="AlphaFoldDB" id="A0A545AK54"/>
<evidence type="ECO:0000256" key="1">
    <source>
        <dbReference type="ARBA" id="ARBA00022490"/>
    </source>
</evidence>
<dbReference type="GO" id="GO:0008766">
    <property type="term" value="F:UDP-N-acetylmuramoylalanyl-D-glutamyl-2,6-diaminopimelate-D-alanyl-D-alanine ligase activity"/>
    <property type="evidence" value="ECO:0007669"/>
    <property type="project" value="RHEA"/>
</dbReference>
<keyword evidence="5 10" id="KW-0067">ATP-binding</keyword>
<dbReference type="NCBIfam" id="TIGR01143">
    <property type="entry name" value="murF"/>
    <property type="match status" value="1"/>
</dbReference>
<evidence type="ECO:0000256" key="4">
    <source>
        <dbReference type="ARBA" id="ARBA00022741"/>
    </source>
</evidence>
<keyword evidence="2 10" id="KW-0436">Ligase</keyword>
<dbReference type="InterPro" id="IPR051046">
    <property type="entry name" value="MurCDEF_CellWall_CoF430Synth"/>
</dbReference>
<gene>
    <name evidence="10" type="primary">murF</name>
    <name evidence="15" type="ORF">FL583_28085</name>
</gene>
<dbReference type="InterPro" id="IPR035911">
    <property type="entry name" value="MurE/MurF_N"/>
</dbReference>
<dbReference type="EC" id="6.3.2.10" evidence="10 11"/>
<evidence type="ECO:0000259" key="13">
    <source>
        <dbReference type="Pfam" id="PF02875"/>
    </source>
</evidence>
<dbReference type="Pfam" id="PF01225">
    <property type="entry name" value="Mur_ligase"/>
    <property type="match status" value="1"/>
</dbReference>
<evidence type="ECO:0000256" key="8">
    <source>
        <dbReference type="ARBA" id="ARBA00023306"/>
    </source>
</evidence>
<evidence type="ECO:0000313" key="16">
    <source>
        <dbReference type="Proteomes" id="UP000317982"/>
    </source>
</evidence>
<dbReference type="UniPathway" id="UPA00219"/>
<dbReference type="Gene3D" id="3.40.1390.10">
    <property type="entry name" value="MurE/MurF, N-terminal domain"/>
    <property type="match status" value="1"/>
</dbReference>
<dbReference type="InterPro" id="IPR000713">
    <property type="entry name" value="Mur_ligase_N"/>
</dbReference>
<dbReference type="EMBL" id="VIRS01000023">
    <property type="protein sequence ID" value="TQS41702.1"/>
    <property type="molecule type" value="Genomic_DNA"/>
</dbReference>
<dbReference type="Pfam" id="PF08245">
    <property type="entry name" value="Mur_ligase_M"/>
    <property type="match status" value="1"/>
</dbReference>
<evidence type="ECO:0000256" key="7">
    <source>
        <dbReference type="ARBA" id="ARBA00022984"/>
    </source>
</evidence>
<dbReference type="GO" id="GO:0005524">
    <property type="term" value="F:ATP binding"/>
    <property type="evidence" value="ECO:0007669"/>
    <property type="project" value="UniProtKB-UniRule"/>
</dbReference>
<comment type="subcellular location">
    <subcellularLocation>
        <location evidence="10 11">Cytoplasm</location>
    </subcellularLocation>
</comment>
<evidence type="ECO:0000259" key="14">
    <source>
        <dbReference type="Pfam" id="PF08245"/>
    </source>
</evidence>